<sequence>MVLYVLSLYIGYGEAEELGPFFPTLTNQFLVMIFSSRFMCISCELVSKIPTVQVTWVLHFWRKICRYWLTTH</sequence>
<reference evidence="1" key="1">
    <citation type="journal article" date="2020" name="bioRxiv">
        <title>Hybrid origin of Populus tomentosa Carr. identified through genome sequencing and phylogenomic analysis.</title>
        <authorList>
            <person name="An X."/>
            <person name="Gao K."/>
            <person name="Chen Z."/>
            <person name="Li J."/>
            <person name="Yang X."/>
            <person name="Yang X."/>
            <person name="Zhou J."/>
            <person name="Guo T."/>
            <person name="Zhao T."/>
            <person name="Huang S."/>
            <person name="Miao D."/>
            <person name="Khan W.U."/>
            <person name="Rao P."/>
            <person name="Ye M."/>
            <person name="Lei B."/>
            <person name="Liao W."/>
            <person name="Wang J."/>
            <person name="Ji L."/>
            <person name="Li Y."/>
            <person name="Guo B."/>
            <person name="Mustafa N.S."/>
            <person name="Li S."/>
            <person name="Yun Q."/>
            <person name="Keller S.R."/>
            <person name="Mao J."/>
            <person name="Zhang R."/>
            <person name="Strauss S.H."/>
        </authorList>
    </citation>
    <scope>NUCLEOTIDE SEQUENCE</scope>
    <source>
        <strain evidence="1">GM15</strain>
        <tissue evidence="1">Leaf</tissue>
    </source>
</reference>
<dbReference type="AlphaFoldDB" id="A0A8X7ZI76"/>
<proteinExistence type="predicted"/>
<name>A0A8X7ZI76_POPTO</name>
<dbReference type="Proteomes" id="UP000886885">
    <property type="component" value="Chromosome 7A"/>
</dbReference>
<evidence type="ECO:0000313" key="1">
    <source>
        <dbReference type="EMBL" id="KAG6768297.1"/>
    </source>
</evidence>
<accession>A0A8X7ZI76</accession>
<comment type="caution">
    <text evidence="1">The sequence shown here is derived from an EMBL/GenBank/DDBJ whole genome shotgun (WGS) entry which is preliminary data.</text>
</comment>
<keyword evidence="2" id="KW-1185">Reference proteome</keyword>
<evidence type="ECO:0000313" key="2">
    <source>
        <dbReference type="Proteomes" id="UP000886885"/>
    </source>
</evidence>
<organism evidence="1 2">
    <name type="scientific">Populus tomentosa</name>
    <name type="common">Chinese white poplar</name>
    <dbReference type="NCBI Taxonomy" id="118781"/>
    <lineage>
        <taxon>Eukaryota</taxon>
        <taxon>Viridiplantae</taxon>
        <taxon>Streptophyta</taxon>
        <taxon>Embryophyta</taxon>
        <taxon>Tracheophyta</taxon>
        <taxon>Spermatophyta</taxon>
        <taxon>Magnoliopsida</taxon>
        <taxon>eudicotyledons</taxon>
        <taxon>Gunneridae</taxon>
        <taxon>Pentapetalae</taxon>
        <taxon>rosids</taxon>
        <taxon>fabids</taxon>
        <taxon>Malpighiales</taxon>
        <taxon>Salicaceae</taxon>
        <taxon>Saliceae</taxon>
        <taxon>Populus</taxon>
    </lineage>
</organism>
<gene>
    <name evidence="1" type="ORF">POTOM_027198</name>
</gene>
<protein>
    <submittedName>
        <fullName evidence="1">Uncharacterized protein</fullName>
    </submittedName>
</protein>
<dbReference type="EMBL" id="JAAWWB010000013">
    <property type="protein sequence ID" value="KAG6768297.1"/>
    <property type="molecule type" value="Genomic_DNA"/>
</dbReference>